<keyword evidence="6 7" id="KW-0819">tRNA processing</keyword>
<dbReference type="InterPro" id="IPR055361">
    <property type="entry name" value="tRNA_methyltr_TrmB_bact"/>
</dbReference>
<dbReference type="PANTHER" id="PTHR23417:SF14">
    <property type="entry name" value="PENTACOTRIPEPTIDE-REPEAT REGION OF PRORP DOMAIN-CONTAINING PROTEIN"/>
    <property type="match status" value="1"/>
</dbReference>
<accession>A0ABZ3CHS5</accession>
<evidence type="ECO:0000256" key="4">
    <source>
        <dbReference type="ARBA" id="ARBA00022679"/>
    </source>
</evidence>
<comment type="similarity">
    <text evidence="7">Belongs to the class I-like SAM-binding methyltransferase superfamily. TrmB family.</text>
</comment>
<proteinExistence type="inferred from homology"/>
<protein>
    <recommendedName>
        <fullName evidence="7">tRNA (guanine-N(7)-)-methyltransferase</fullName>
        <ecNumber evidence="7">2.1.1.33</ecNumber>
    </recommendedName>
    <alternativeName>
        <fullName evidence="7">tRNA (guanine(46)-N(7))-methyltransferase</fullName>
    </alternativeName>
    <alternativeName>
        <fullName evidence="7">tRNA(m7G46)-methyltransferase</fullName>
    </alternativeName>
</protein>
<evidence type="ECO:0000256" key="3">
    <source>
        <dbReference type="ARBA" id="ARBA00022603"/>
    </source>
</evidence>
<evidence type="ECO:0000256" key="6">
    <source>
        <dbReference type="ARBA" id="ARBA00022694"/>
    </source>
</evidence>
<keyword evidence="4 7" id="KW-0808">Transferase</keyword>
<evidence type="ECO:0000313" key="9">
    <source>
        <dbReference type="Proteomes" id="UP001455384"/>
    </source>
</evidence>
<evidence type="ECO:0000313" key="8">
    <source>
        <dbReference type="EMBL" id="WZX28664.1"/>
    </source>
</evidence>
<dbReference type="Pfam" id="PF02390">
    <property type="entry name" value="Methyltransf_4"/>
    <property type="match status" value="1"/>
</dbReference>
<comment type="function">
    <text evidence="2 7">Catalyzes the formation of N(7)-methylguanine at position 46 (m7G46) in tRNA.</text>
</comment>
<dbReference type="EC" id="2.1.1.33" evidence="7"/>
<dbReference type="HAMAP" id="MF_01057">
    <property type="entry name" value="tRNA_methyltr_TrmB"/>
    <property type="match status" value="1"/>
</dbReference>
<keyword evidence="5 7" id="KW-0949">S-adenosyl-L-methionine</keyword>
<comment type="pathway">
    <text evidence="7">tRNA modification; N(7)-methylguanine-tRNA biosynthesis.</text>
</comment>
<feature type="binding site" evidence="7">
    <location>
        <position position="153"/>
    </location>
    <ligand>
        <name>substrate</name>
    </ligand>
</feature>
<gene>
    <name evidence="7 8" type="primary">trmB</name>
    <name evidence="8" type="ORF">RQP18_08170</name>
</gene>
<feature type="binding site" evidence="7">
    <location>
        <position position="43"/>
    </location>
    <ligand>
        <name>S-adenosyl-L-methionine</name>
        <dbReference type="ChEBI" id="CHEBI:59789"/>
    </ligand>
</feature>
<comment type="catalytic activity">
    <reaction evidence="1 7">
        <text>guanosine(46) in tRNA + S-adenosyl-L-methionine = N(7)-methylguanosine(46) in tRNA + S-adenosyl-L-homocysteine</text>
        <dbReference type="Rhea" id="RHEA:42708"/>
        <dbReference type="Rhea" id="RHEA-COMP:10188"/>
        <dbReference type="Rhea" id="RHEA-COMP:10189"/>
        <dbReference type="ChEBI" id="CHEBI:57856"/>
        <dbReference type="ChEBI" id="CHEBI:59789"/>
        <dbReference type="ChEBI" id="CHEBI:74269"/>
        <dbReference type="ChEBI" id="CHEBI:74480"/>
        <dbReference type="EC" id="2.1.1.33"/>
    </reaction>
</comment>
<evidence type="ECO:0000256" key="7">
    <source>
        <dbReference type="HAMAP-Rule" id="MF_01057"/>
    </source>
</evidence>
<feature type="binding site" evidence="7">
    <location>
        <position position="117"/>
    </location>
    <ligand>
        <name>S-adenosyl-L-methionine</name>
        <dbReference type="ChEBI" id="CHEBI:59789"/>
    </ligand>
</feature>
<dbReference type="InterPro" id="IPR003358">
    <property type="entry name" value="tRNA_(Gua-N-7)_MeTrfase_Trmb"/>
</dbReference>
<evidence type="ECO:0000256" key="1">
    <source>
        <dbReference type="ARBA" id="ARBA00000142"/>
    </source>
</evidence>
<evidence type="ECO:0000256" key="2">
    <source>
        <dbReference type="ARBA" id="ARBA00003015"/>
    </source>
</evidence>
<dbReference type="RefSeq" id="WP_342387247.1">
    <property type="nucleotide sequence ID" value="NZ_CP138333.2"/>
</dbReference>
<dbReference type="PANTHER" id="PTHR23417">
    <property type="entry name" value="3-DEOXY-D-MANNO-OCTULOSONIC-ACID TRANSFERASE/TRNA GUANINE-N 7 - -METHYLTRANSFERASE"/>
    <property type="match status" value="1"/>
</dbReference>
<dbReference type="EMBL" id="CP138333">
    <property type="protein sequence ID" value="WZX28664.1"/>
    <property type="molecule type" value="Genomic_DNA"/>
</dbReference>
<feature type="region of interest" description="Interaction with RNA" evidence="7">
    <location>
        <begin position="123"/>
        <end position="128"/>
    </location>
</feature>
<dbReference type="NCBIfam" id="TIGR00091">
    <property type="entry name" value="tRNA (guanosine(46)-N7)-methyltransferase TrmB"/>
    <property type="match status" value="1"/>
</dbReference>
<dbReference type="Gene3D" id="3.40.50.150">
    <property type="entry name" value="Vaccinia Virus protein VP39"/>
    <property type="match status" value="1"/>
</dbReference>
<keyword evidence="9" id="KW-1185">Reference proteome</keyword>
<name>A0ABZ3CHS5_9STAP</name>
<dbReference type="SUPFAM" id="SSF53335">
    <property type="entry name" value="S-adenosyl-L-methionine-dependent methyltransferases"/>
    <property type="match status" value="1"/>
</dbReference>
<dbReference type="GO" id="GO:0008176">
    <property type="term" value="F:tRNA (guanine(46)-N7)-methyltransferase activity"/>
    <property type="evidence" value="ECO:0007669"/>
    <property type="project" value="UniProtKB-EC"/>
</dbReference>
<feature type="binding site" evidence="7">
    <location>
        <position position="121"/>
    </location>
    <ligand>
        <name>substrate</name>
    </ligand>
</feature>
<feature type="binding site" evidence="7">
    <location>
        <position position="68"/>
    </location>
    <ligand>
        <name>S-adenosyl-L-methionine</name>
        <dbReference type="ChEBI" id="CHEBI:59789"/>
    </ligand>
</feature>
<feature type="binding site" evidence="7">
    <location>
        <begin position="190"/>
        <end position="193"/>
    </location>
    <ligand>
        <name>substrate</name>
    </ligand>
</feature>
<evidence type="ECO:0000256" key="5">
    <source>
        <dbReference type="ARBA" id="ARBA00022691"/>
    </source>
</evidence>
<keyword evidence="3 7" id="KW-0489">Methyltransferase</keyword>
<dbReference type="NCBIfam" id="NF001080">
    <property type="entry name" value="PRK00121.2-2"/>
    <property type="match status" value="1"/>
</dbReference>
<dbReference type="InterPro" id="IPR029063">
    <property type="entry name" value="SAM-dependent_MTases_sf"/>
</dbReference>
<dbReference type="Proteomes" id="UP001455384">
    <property type="component" value="Chromosome"/>
</dbReference>
<sequence length="210" mass="24420">MRMRNKPWAMEFLNENSNIVDTDGSYSGKVGDFFPDNKPLHIEVGTGMGTFITELAARNPHINYVGIELDKNVMIRVVEKVLEAGLENVRLLLLDASEMDMYFQKDEVDRIYLNFSDPWPKNRHEKRRLTHGAFLSKYRSILAEDGLIQFKTDNRGLFEYSLESLNNFGMVFHEVKLDLHADEPEDNIRTEYEDKFSAKGNKIYRLKASF</sequence>
<organism evidence="8 9">
    <name type="scientific">Salinicoccus bachuensis</name>
    <dbReference type="NCBI Taxonomy" id="3136731"/>
    <lineage>
        <taxon>Bacteria</taxon>
        <taxon>Bacillati</taxon>
        <taxon>Bacillota</taxon>
        <taxon>Bacilli</taxon>
        <taxon>Bacillales</taxon>
        <taxon>Staphylococcaceae</taxon>
        <taxon>Salinicoccus</taxon>
    </lineage>
</organism>
<reference evidence="9" key="1">
    <citation type="submission" date="2023-10" db="EMBL/GenBank/DDBJ databases">
        <title>Genome analysis and identification of Salinococcus sp. Bachu38 nov., a PGPR from the rhizosphere of Tamarix.</title>
        <authorList>
            <person name="Liang Z."/>
            <person name="Zhang X."/>
            <person name="Jia J."/>
            <person name="Chen X."/>
            <person name="Wang Y."/>
            <person name="Wang Q."/>
            <person name="Wang R."/>
        </authorList>
    </citation>
    <scope>NUCLEOTIDE SEQUENCE [LARGE SCALE GENOMIC DNA]</scope>
    <source>
        <strain evidence="9">Bachu38</strain>
    </source>
</reference>
<feature type="binding site" evidence="7">
    <location>
        <position position="95"/>
    </location>
    <ligand>
        <name>S-adenosyl-L-methionine</name>
        <dbReference type="ChEBI" id="CHEBI:59789"/>
    </ligand>
</feature>
<dbReference type="PROSITE" id="PS51625">
    <property type="entry name" value="SAM_MT_TRMB"/>
    <property type="match status" value="1"/>
</dbReference>
<dbReference type="CDD" id="cd02440">
    <property type="entry name" value="AdoMet_MTases"/>
    <property type="match status" value="1"/>
</dbReference>